<feature type="region of interest" description="Disordered" evidence="6">
    <location>
        <begin position="333"/>
        <end position="354"/>
    </location>
</feature>
<organism evidence="9 10">
    <name type="scientific">Compostibacter hankyongensis</name>
    <dbReference type="NCBI Taxonomy" id="1007089"/>
    <lineage>
        <taxon>Bacteria</taxon>
        <taxon>Pseudomonadati</taxon>
        <taxon>Bacteroidota</taxon>
        <taxon>Chitinophagia</taxon>
        <taxon>Chitinophagales</taxon>
        <taxon>Chitinophagaceae</taxon>
        <taxon>Compostibacter</taxon>
    </lineage>
</organism>
<evidence type="ECO:0000256" key="6">
    <source>
        <dbReference type="SAM" id="MobiDB-lite"/>
    </source>
</evidence>
<sequence>MKKSMIITGWVVLSVVLTACDKYLDVVPDNVATIDYAFRTRSTAEKFLFTCYSYMPHYGAPEGSGGNPGFVAGDEIWLTPNNASNAWQIARGNQKVVQPYTDFWRGGNGGIDLYQGIRDCNIFLENIDMVPDMEEFEKNRWIAEVKFLKAYYHFWLLRMYGPIPLIRENLPVDADREAVQLFREPVDTCVAYIVRLLDEAAADLPDRIENEVAELGRITKAIDLSLKAEVLVTAASPLFNGNADYTGFAGPDGKPLFDAAPDPGKWQVAAKACREAVELCESLGYKLYYYQPQFSQYDLSDTTLTEMSIRNAVCEKWNAEVIWGDINSTSNTIQARSTPRGLDPDRSDNQSTLSNLAPPLKIVEQFYSNHGVPITEDKTWDYEKRFDLVTPGTESRYDLKPGYTTASLNYNREPRFYADLGFDGGIWYGQGRFDDKSNDLLFVSAKRGQPASVINPNNYSVTGYWPKKLVNFQNVIGSGNTYTVQDYPWPIMRLAGLYLLYAEAQNEASGPGQEVFRYIDAVRERAGLPTVEDAWTNYSTSPGKYTTKEGMREIIRRERLIELAFEGQRYWDLRRWKEAAKTLNQPITGWDTNQEDAASYYRETVLYNQQFTTRDYLWPIGEDEVISNKNLVQNPGW</sequence>
<dbReference type="SUPFAM" id="SSF48452">
    <property type="entry name" value="TPR-like"/>
    <property type="match status" value="1"/>
</dbReference>
<evidence type="ECO:0000259" key="7">
    <source>
        <dbReference type="Pfam" id="PF07980"/>
    </source>
</evidence>
<gene>
    <name evidence="9" type="ORF">GCM10023143_09500</name>
</gene>
<name>A0ABP8FIR5_9BACT</name>
<evidence type="ECO:0000256" key="2">
    <source>
        <dbReference type="ARBA" id="ARBA00006275"/>
    </source>
</evidence>
<evidence type="ECO:0000313" key="10">
    <source>
        <dbReference type="Proteomes" id="UP001501207"/>
    </source>
</evidence>
<keyword evidence="3" id="KW-0732">Signal</keyword>
<protein>
    <submittedName>
        <fullName evidence="9">RagB/SusD family nutrient uptake outer membrane protein</fullName>
    </submittedName>
</protein>
<dbReference type="InterPro" id="IPR033985">
    <property type="entry name" value="SusD-like_N"/>
</dbReference>
<feature type="domain" description="RagB/SusD" evidence="7">
    <location>
        <begin position="320"/>
        <end position="637"/>
    </location>
</feature>
<dbReference type="InterPro" id="IPR011990">
    <property type="entry name" value="TPR-like_helical_dom_sf"/>
</dbReference>
<reference evidence="10" key="1">
    <citation type="journal article" date="2019" name="Int. J. Syst. Evol. Microbiol.">
        <title>The Global Catalogue of Microorganisms (GCM) 10K type strain sequencing project: providing services to taxonomists for standard genome sequencing and annotation.</title>
        <authorList>
            <consortium name="The Broad Institute Genomics Platform"/>
            <consortium name="The Broad Institute Genome Sequencing Center for Infectious Disease"/>
            <person name="Wu L."/>
            <person name="Ma J."/>
        </authorList>
    </citation>
    <scope>NUCLEOTIDE SEQUENCE [LARGE SCALE GENOMIC DNA]</scope>
    <source>
        <strain evidence="10">JCM 17664</strain>
    </source>
</reference>
<dbReference type="RefSeq" id="WP_344976194.1">
    <property type="nucleotide sequence ID" value="NZ_BAABFN010000001.1"/>
</dbReference>
<evidence type="ECO:0000256" key="4">
    <source>
        <dbReference type="ARBA" id="ARBA00023136"/>
    </source>
</evidence>
<accession>A0ABP8FIR5</accession>
<comment type="similarity">
    <text evidence="2">Belongs to the SusD family.</text>
</comment>
<proteinExistence type="inferred from homology"/>
<dbReference type="Proteomes" id="UP001501207">
    <property type="component" value="Unassembled WGS sequence"/>
</dbReference>
<keyword evidence="4" id="KW-0472">Membrane</keyword>
<keyword evidence="10" id="KW-1185">Reference proteome</keyword>
<evidence type="ECO:0000256" key="1">
    <source>
        <dbReference type="ARBA" id="ARBA00004442"/>
    </source>
</evidence>
<evidence type="ECO:0000256" key="5">
    <source>
        <dbReference type="ARBA" id="ARBA00023237"/>
    </source>
</evidence>
<dbReference type="EMBL" id="BAABFN010000001">
    <property type="protein sequence ID" value="GAA4304797.1"/>
    <property type="molecule type" value="Genomic_DNA"/>
</dbReference>
<evidence type="ECO:0000259" key="8">
    <source>
        <dbReference type="Pfam" id="PF14322"/>
    </source>
</evidence>
<evidence type="ECO:0000313" key="9">
    <source>
        <dbReference type="EMBL" id="GAA4304797.1"/>
    </source>
</evidence>
<comment type="caution">
    <text evidence="9">The sequence shown here is derived from an EMBL/GenBank/DDBJ whole genome shotgun (WGS) entry which is preliminary data.</text>
</comment>
<comment type="subcellular location">
    <subcellularLocation>
        <location evidence="1">Cell outer membrane</location>
    </subcellularLocation>
</comment>
<dbReference type="PROSITE" id="PS51257">
    <property type="entry name" value="PROKAR_LIPOPROTEIN"/>
    <property type="match status" value="1"/>
</dbReference>
<evidence type="ECO:0000256" key="3">
    <source>
        <dbReference type="ARBA" id="ARBA00022729"/>
    </source>
</evidence>
<dbReference type="InterPro" id="IPR012944">
    <property type="entry name" value="SusD_RagB_dom"/>
</dbReference>
<dbReference type="Pfam" id="PF14322">
    <property type="entry name" value="SusD-like_3"/>
    <property type="match status" value="1"/>
</dbReference>
<dbReference type="Gene3D" id="1.25.40.390">
    <property type="match status" value="1"/>
</dbReference>
<feature type="domain" description="SusD-like N-terminal" evidence="8">
    <location>
        <begin position="98"/>
        <end position="212"/>
    </location>
</feature>
<dbReference type="Pfam" id="PF07980">
    <property type="entry name" value="SusD_RagB"/>
    <property type="match status" value="1"/>
</dbReference>
<keyword evidence="5" id="KW-0998">Cell outer membrane</keyword>